<dbReference type="EMBL" id="JAULBC010000006">
    <property type="protein sequence ID" value="MEX6689336.1"/>
    <property type="molecule type" value="Genomic_DNA"/>
</dbReference>
<keyword evidence="1 2" id="KW-0378">Hydrolase</keyword>
<comment type="similarity">
    <text evidence="1">Belongs to the peptidase M32 family.</text>
</comment>
<dbReference type="PANTHER" id="PTHR34217">
    <property type="entry name" value="METAL-DEPENDENT CARBOXYPEPTIDASE"/>
    <property type="match status" value="1"/>
</dbReference>
<protein>
    <recommendedName>
        <fullName evidence="1">Metal-dependent carboxypeptidase</fullName>
        <ecNumber evidence="1">3.4.17.19</ecNumber>
    </recommendedName>
</protein>
<reference evidence="2 3" key="1">
    <citation type="submission" date="2023-07" db="EMBL/GenBank/DDBJ databases">
        <authorList>
            <person name="Lian W.-H."/>
        </authorList>
    </citation>
    <scope>NUCLEOTIDE SEQUENCE [LARGE SCALE GENOMIC DNA]</scope>
    <source>
        <strain evidence="2 3">SYSU DXS3180</strain>
    </source>
</reference>
<evidence type="ECO:0000256" key="1">
    <source>
        <dbReference type="PIRNR" id="PIRNR006615"/>
    </source>
</evidence>
<keyword evidence="1 2" id="KW-0121">Carboxypeptidase</keyword>
<gene>
    <name evidence="2" type="ORF">QTN47_17640</name>
</gene>
<dbReference type="CDD" id="cd06460">
    <property type="entry name" value="M32_Taq"/>
    <property type="match status" value="1"/>
</dbReference>
<dbReference type="InterPro" id="IPR001333">
    <property type="entry name" value="Peptidase_M32_Taq"/>
</dbReference>
<keyword evidence="1" id="KW-0482">Metalloprotease</keyword>
<dbReference type="RefSeq" id="WP_369330743.1">
    <property type="nucleotide sequence ID" value="NZ_JAULBC010000006.1"/>
</dbReference>
<sequence length="495" mass="56664">MNANGEYLVYKEKMQNIADVKYAAAVLQWDQETYLPPKGAAGRARQLATLSETAHVMSTDESLGALLNSLAGAGGLSAIQKKNVALTLEEYNKQKKFTPAFVREMSEAVSAAFYAWIDARKQNDFKVFQPKLERIVALKRQETGILGYEGHCYNSLLNEYEKGATVQMLDEVFDKIATPLKDLMVQTQRTTPDDGFLHLFYDRRQQWEWGMYLVKELGFDLEAGRQDISEHPFTTNFSAKDVRITTRIDEHDFANMTWSCIHETGHALYEQGLPDEEYGLPSGEFASLGIHESQSRLWENCVGRSKTFWKHYLPKLQQYFPEQLSPISLDQFFKAINKVSPSLIRTEADEISYHFHVRIRYTIEKELLENTLKVGDIPGRWNDLYKQDLDITVPDDKQGCLQDVHWSHGSFGYFPTYSLGSFYAAQFYNKAEKDIPNLEELIAGGNTAPLLDWLRQNIHKHGKTFNSEELCELVTGKKLDTGEFMAYVKKKHALV</sequence>
<comment type="catalytic activity">
    <reaction evidence="1">
        <text>Release of a C-terminal amino acid with broad specificity, except for -Pro.</text>
        <dbReference type="EC" id="3.4.17.19"/>
    </reaction>
</comment>
<dbReference type="PIRSF" id="PIRSF006615">
    <property type="entry name" value="Zn_crbxpep_Taq"/>
    <property type="match status" value="1"/>
</dbReference>
<dbReference type="Gene3D" id="1.10.1370.30">
    <property type="match status" value="1"/>
</dbReference>
<dbReference type="EC" id="3.4.17.19" evidence="1"/>
<dbReference type="SUPFAM" id="SSF55486">
    <property type="entry name" value="Metalloproteases ('zincins'), catalytic domain"/>
    <property type="match status" value="1"/>
</dbReference>
<dbReference type="PRINTS" id="PR00998">
    <property type="entry name" value="CRBOXYPTASET"/>
</dbReference>
<evidence type="ECO:0000313" key="3">
    <source>
        <dbReference type="Proteomes" id="UP001560573"/>
    </source>
</evidence>
<dbReference type="PANTHER" id="PTHR34217:SF1">
    <property type="entry name" value="CARBOXYPEPTIDASE 1"/>
    <property type="match status" value="1"/>
</dbReference>
<name>A0ABV3ZHH2_9BACT</name>
<dbReference type="GO" id="GO:0004180">
    <property type="term" value="F:carboxypeptidase activity"/>
    <property type="evidence" value="ECO:0007669"/>
    <property type="project" value="UniProtKB-KW"/>
</dbReference>
<keyword evidence="1" id="KW-0479">Metal-binding</keyword>
<dbReference type="PROSITE" id="PS52034">
    <property type="entry name" value="PEPTIDASE_M32"/>
    <property type="match status" value="1"/>
</dbReference>
<proteinExistence type="inferred from homology"/>
<keyword evidence="1" id="KW-0645">Protease</keyword>
<dbReference type="Proteomes" id="UP001560573">
    <property type="component" value="Unassembled WGS sequence"/>
</dbReference>
<organism evidence="2 3">
    <name type="scientific">Danxiaibacter flavus</name>
    <dbReference type="NCBI Taxonomy" id="3049108"/>
    <lineage>
        <taxon>Bacteria</taxon>
        <taxon>Pseudomonadati</taxon>
        <taxon>Bacteroidota</taxon>
        <taxon>Chitinophagia</taxon>
        <taxon>Chitinophagales</taxon>
        <taxon>Chitinophagaceae</taxon>
        <taxon>Danxiaibacter</taxon>
    </lineage>
</organism>
<keyword evidence="3" id="KW-1185">Reference proteome</keyword>
<dbReference type="Pfam" id="PF02074">
    <property type="entry name" value="Peptidase_M32"/>
    <property type="match status" value="1"/>
</dbReference>
<accession>A0ABV3ZHH2</accession>
<comment type="function">
    <text evidence="1">Broad specificity carboxypetidase that releases amino acids sequentially from the C-terminus, including neutral, aromatic, polar and basic residues.</text>
</comment>
<comment type="caution">
    <text evidence="2">The sequence shown here is derived from an EMBL/GenBank/DDBJ whole genome shotgun (WGS) entry which is preliminary data.</text>
</comment>
<evidence type="ECO:0000313" key="2">
    <source>
        <dbReference type="EMBL" id="MEX6689336.1"/>
    </source>
</evidence>